<reference evidence="3" key="1">
    <citation type="journal article" date="2019" name="Int. J. Syst. Evol. Microbiol.">
        <title>The Global Catalogue of Microorganisms (GCM) 10K type strain sequencing project: providing services to taxonomists for standard genome sequencing and annotation.</title>
        <authorList>
            <consortium name="The Broad Institute Genomics Platform"/>
            <consortium name="The Broad Institute Genome Sequencing Center for Infectious Disease"/>
            <person name="Wu L."/>
            <person name="Ma J."/>
        </authorList>
    </citation>
    <scope>NUCLEOTIDE SEQUENCE [LARGE SCALE GENOMIC DNA]</scope>
    <source>
        <strain evidence="3">JCM 17933</strain>
    </source>
</reference>
<evidence type="ECO:0000313" key="2">
    <source>
        <dbReference type="EMBL" id="GAA4516556.1"/>
    </source>
</evidence>
<accession>A0ABP8R2K3</accession>
<feature type="transmembrane region" description="Helical" evidence="1">
    <location>
        <begin position="14"/>
        <end position="33"/>
    </location>
</feature>
<sequence>MTMAATEQDRTNRIPLMILAWAWVTLPFLYGVFELIRKVAQLFNG</sequence>
<keyword evidence="1" id="KW-0812">Transmembrane</keyword>
<gene>
    <name evidence="2" type="ORF">GCM10023191_087720</name>
</gene>
<keyword evidence="1" id="KW-0472">Membrane</keyword>
<keyword evidence="1" id="KW-1133">Transmembrane helix</keyword>
<organism evidence="2 3">
    <name type="scientific">Actinoallomurus oryzae</name>
    <dbReference type="NCBI Taxonomy" id="502180"/>
    <lineage>
        <taxon>Bacteria</taxon>
        <taxon>Bacillati</taxon>
        <taxon>Actinomycetota</taxon>
        <taxon>Actinomycetes</taxon>
        <taxon>Streptosporangiales</taxon>
        <taxon>Thermomonosporaceae</taxon>
        <taxon>Actinoallomurus</taxon>
    </lineage>
</organism>
<dbReference type="EMBL" id="BAABHF010000054">
    <property type="protein sequence ID" value="GAA4516556.1"/>
    <property type="molecule type" value="Genomic_DNA"/>
</dbReference>
<evidence type="ECO:0008006" key="4">
    <source>
        <dbReference type="Google" id="ProtNLM"/>
    </source>
</evidence>
<evidence type="ECO:0000256" key="1">
    <source>
        <dbReference type="SAM" id="Phobius"/>
    </source>
</evidence>
<protein>
    <recommendedName>
        <fullName evidence="4">Oxalate:formate antiporter</fullName>
    </recommendedName>
</protein>
<dbReference type="Proteomes" id="UP001500503">
    <property type="component" value="Unassembled WGS sequence"/>
</dbReference>
<name>A0ABP8R2K3_9ACTN</name>
<keyword evidence="3" id="KW-1185">Reference proteome</keyword>
<evidence type="ECO:0000313" key="3">
    <source>
        <dbReference type="Proteomes" id="UP001500503"/>
    </source>
</evidence>
<comment type="caution">
    <text evidence="2">The sequence shown here is derived from an EMBL/GenBank/DDBJ whole genome shotgun (WGS) entry which is preliminary data.</text>
</comment>
<proteinExistence type="predicted"/>